<feature type="coiled-coil region" evidence="1">
    <location>
        <begin position="85"/>
        <end position="161"/>
    </location>
</feature>
<protein>
    <recommendedName>
        <fullName evidence="5">Lipoprotein</fullName>
    </recommendedName>
</protein>
<evidence type="ECO:0000256" key="1">
    <source>
        <dbReference type="SAM" id="Coils"/>
    </source>
</evidence>
<keyword evidence="1" id="KW-0175">Coiled coil</keyword>
<sequence length="292" mass="32451">MKKNIISVCLLGAISLVASCDGSNEQTSSVEKERDSLLTVNSQQQMILNNMTSTMAEISMSLDSIAIQERMIIRGVDELGNPLNKKNLKSKLSSLSEIIKKQREKMASMEATMKADKTAMGQLKNIIAYLNASLEQKDLEIQKLRSEIDSKNFNISQLRTRVTNLIDTVTTVQNENAEQKVQIAKQDASLNEVYYIIGTKDQLINAGVVSKTGTIIKKTKVNFASIDKSVLTKADRRNLKNININGKSPKILSEAPKDSYGLYKDGNSSVLTITDSEKFWSTNNRILVIQIK</sequence>
<keyword evidence="4" id="KW-1185">Reference proteome</keyword>
<name>A0ABX2AMR0_9BACT</name>
<dbReference type="EMBL" id="JABKKF010000002">
    <property type="protein sequence ID" value="NPD91226.1"/>
    <property type="molecule type" value="Genomic_DNA"/>
</dbReference>
<dbReference type="RefSeq" id="WP_172273361.1">
    <property type="nucleotide sequence ID" value="NZ_CASGMU010000002.1"/>
</dbReference>
<evidence type="ECO:0000313" key="4">
    <source>
        <dbReference type="Proteomes" id="UP000714420"/>
    </source>
</evidence>
<comment type="caution">
    <text evidence="3">The sequence shown here is derived from an EMBL/GenBank/DDBJ whole genome shotgun (WGS) entry which is preliminary data.</text>
</comment>
<proteinExistence type="predicted"/>
<feature type="signal peptide" evidence="2">
    <location>
        <begin position="1"/>
        <end position="20"/>
    </location>
</feature>
<feature type="chain" id="PRO_5046718315" description="Lipoprotein" evidence="2">
    <location>
        <begin position="21"/>
        <end position="292"/>
    </location>
</feature>
<reference evidence="3 4" key="1">
    <citation type="submission" date="2020-05" db="EMBL/GenBank/DDBJ databases">
        <title>Distinct polysaccharide utilization as determinants for interspecies competition between intestinal Prevotella spp.</title>
        <authorList>
            <person name="Galvez E.J.C."/>
            <person name="Iljazovic A."/>
            <person name="Strowig T."/>
        </authorList>
    </citation>
    <scope>NUCLEOTIDE SEQUENCE [LARGE SCALE GENOMIC DNA]</scope>
    <source>
        <strain evidence="3 4">PMUR</strain>
    </source>
</reference>
<keyword evidence="2" id="KW-0732">Signal</keyword>
<evidence type="ECO:0000256" key="2">
    <source>
        <dbReference type="SAM" id="SignalP"/>
    </source>
</evidence>
<evidence type="ECO:0008006" key="5">
    <source>
        <dbReference type="Google" id="ProtNLM"/>
    </source>
</evidence>
<organism evidence="3 4">
    <name type="scientific">Xylanibacter muris</name>
    <dbReference type="NCBI Taxonomy" id="2736290"/>
    <lineage>
        <taxon>Bacteria</taxon>
        <taxon>Pseudomonadati</taxon>
        <taxon>Bacteroidota</taxon>
        <taxon>Bacteroidia</taxon>
        <taxon>Bacteroidales</taxon>
        <taxon>Prevotellaceae</taxon>
        <taxon>Xylanibacter</taxon>
    </lineage>
</organism>
<dbReference type="PROSITE" id="PS51257">
    <property type="entry name" value="PROKAR_LIPOPROTEIN"/>
    <property type="match status" value="1"/>
</dbReference>
<gene>
    <name evidence="3" type="ORF">HPS56_02480</name>
</gene>
<evidence type="ECO:0000313" key="3">
    <source>
        <dbReference type="EMBL" id="NPD91226.1"/>
    </source>
</evidence>
<dbReference type="Proteomes" id="UP000714420">
    <property type="component" value="Unassembled WGS sequence"/>
</dbReference>
<accession>A0ABX2AMR0</accession>